<feature type="region of interest" description="Disordered" evidence="1">
    <location>
        <begin position="127"/>
        <end position="168"/>
    </location>
</feature>
<organism evidence="2 3">
    <name type="scientific">Meloidogyne floridensis</name>
    <dbReference type="NCBI Taxonomy" id="298350"/>
    <lineage>
        <taxon>Eukaryota</taxon>
        <taxon>Metazoa</taxon>
        <taxon>Ecdysozoa</taxon>
        <taxon>Nematoda</taxon>
        <taxon>Chromadorea</taxon>
        <taxon>Rhabditida</taxon>
        <taxon>Tylenchina</taxon>
        <taxon>Tylenchomorpha</taxon>
        <taxon>Tylenchoidea</taxon>
        <taxon>Meloidogynidae</taxon>
        <taxon>Meloidogyninae</taxon>
        <taxon>Meloidogyne</taxon>
    </lineage>
</organism>
<evidence type="ECO:0000256" key="1">
    <source>
        <dbReference type="SAM" id="MobiDB-lite"/>
    </source>
</evidence>
<dbReference type="Proteomes" id="UP000887560">
    <property type="component" value="Unplaced"/>
</dbReference>
<feature type="compositionally biased region" description="Basic residues" evidence="1">
    <location>
        <begin position="142"/>
        <end position="156"/>
    </location>
</feature>
<proteinExistence type="predicted"/>
<protein>
    <submittedName>
        <fullName evidence="3">Uncharacterized protein</fullName>
    </submittedName>
</protein>
<feature type="compositionally biased region" description="Basic and acidic residues" evidence="1">
    <location>
        <begin position="268"/>
        <end position="283"/>
    </location>
</feature>
<feature type="compositionally biased region" description="Polar residues" evidence="1">
    <location>
        <begin position="127"/>
        <end position="141"/>
    </location>
</feature>
<accession>A0A915NEB2</accession>
<feature type="region of interest" description="Disordered" evidence="1">
    <location>
        <begin position="256"/>
        <end position="283"/>
    </location>
</feature>
<evidence type="ECO:0000313" key="2">
    <source>
        <dbReference type="Proteomes" id="UP000887560"/>
    </source>
</evidence>
<sequence>MDDLASKIFDLDNYDEFINAFKEDRYSCFIKLFMSSKLDVNFRTRFIKDFQTRDNKLLKIFINVFGKHSLEKFNVYIIVSELYENEEVENLNISKEIKNGSTKDVMIEVEDIMKEINATGNININDKTNNKASVSKNNGLSKKQRKKRNKKAKKIKQNNIEEDNKNQEIVEEINDEDLDLDGKLVEKNSNELNKDNYIDEDIEEENWKINKKDEKKMRKEEIKKIRKEENLRKDDIKSLNKEKIELAQTNVNEVKITENENHEDEEQKADINHKKKENILQKSEREDNELLPVNEVITKENPKDFKSISKFTPFHPKMFLEEKVLLEAYEKFIGGKLDPKKIIPALEIGVIIDEIKQRFDYIKRFKQYKIDNEVNCEKIKNSTSIFFGSLEAQIYEQNSQKCQNKYSLEDNFNKLLDNNDNIIDDFEKFE</sequence>
<keyword evidence="2" id="KW-1185">Reference proteome</keyword>
<dbReference type="AlphaFoldDB" id="A0A915NEB2"/>
<name>A0A915NEB2_9BILA</name>
<evidence type="ECO:0000313" key="3">
    <source>
        <dbReference type="WBParaSite" id="scf7180000416141.g86"/>
    </source>
</evidence>
<dbReference type="WBParaSite" id="scf7180000416141.g86">
    <property type="protein sequence ID" value="scf7180000416141.g86"/>
    <property type="gene ID" value="scf7180000416141.g86"/>
</dbReference>
<reference evidence="3" key="1">
    <citation type="submission" date="2022-11" db="UniProtKB">
        <authorList>
            <consortium name="WormBaseParasite"/>
        </authorList>
    </citation>
    <scope>IDENTIFICATION</scope>
</reference>